<dbReference type="Proteomes" id="UP001055439">
    <property type="component" value="Chromosome 4"/>
</dbReference>
<proteinExistence type="predicted"/>
<evidence type="ECO:0000313" key="2">
    <source>
        <dbReference type="EMBL" id="URD97104.1"/>
    </source>
</evidence>
<name>A0A9E7FJM5_9LILI</name>
<dbReference type="AlphaFoldDB" id="A0A9E7FJM5"/>
<dbReference type="EMBL" id="CP097506">
    <property type="protein sequence ID" value="URD97104.1"/>
    <property type="molecule type" value="Genomic_DNA"/>
</dbReference>
<feature type="region of interest" description="Disordered" evidence="1">
    <location>
        <begin position="148"/>
        <end position="168"/>
    </location>
</feature>
<accession>A0A9E7FJM5</accession>
<feature type="compositionally biased region" description="Basic and acidic residues" evidence="1">
    <location>
        <begin position="148"/>
        <end position="159"/>
    </location>
</feature>
<reference evidence="2" key="1">
    <citation type="submission" date="2022-05" db="EMBL/GenBank/DDBJ databases">
        <title>The Musa troglodytarum L. genome provides insights into the mechanism of non-climacteric behaviour and enrichment of carotenoids.</title>
        <authorList>
            <person name="Wang J."/>
        </authorList>
    </citation>
    <scope>NUCLEOTIDE SEQUENCE</scope>
    <source>
        <tissue evidence="2">Leaf</tissue>
    </source>
</reference>
<evidence type="ECO:0000256" key="1">
    <source>
        <dbReference type="SAM" id="MobiDB-lite"/>
    </source>
</evidence>
<gene>
    <name evidence="2" type="ORF">MUK42_28628</name>
</gene>
<organism evidence="2 3">
    <name type="scientific">Musa troglodytarum</name>
    <name type="common">fe'i banana</name>
    <dbReference type="NCBI Taxonomy" id="320322"/>
    <lineage>
        <taxon>Eukaryota</taxon>
        <taxon>Viridiplantae</taxon>
        <taxon>Streptophyta</taxon>
        <taxon>Embryophyta</taxon>
        <taxon>Tracheophyta</taxon>
        <taxon>Spermatophyta</taxon>
        <taxon>Magnoliopsida</taxon>
        <taxon>Liliopsida</taxon>
        <taxon>Zingiberales</taxon>
        <taxon>Musaceae</taxon>
        <taxon>Musa</taxon>
    </lineage>
</organism>
<keyword evidence="3" id="KW-1185">Reference proteome</keyword>
<sequence>MALTLNAIKAQLLRSSLPQQSQLTGTALPQIIQSGSSSTLMELSKHIQRWAAWALCLETVLQDASLQDADLYRMASLGANELLAVKDGHLAATQLGATSLIKKKKPRGVSDVAVGDVVHVTSPQEMSPPFSGDVASLLGRRRLERRRPGLDDVASRDVARASATSPAD</sequence>
<protein>
    <submittedName>
        <fullName evidence="2">Uncharacterized protein</fullName>
    </submittedName>
</protein>
<evidence type="ECO:0000313" key="3">
    <source>
        <dbReference type="Proteomes" id="UP001055439"/>
    </source>
</evidence>